<dbReference type="Pfam" id="PF03070">
    <property type="entry name" value="TENA_THI-4"/>
    <property type="match status" value="1"/>
</dbReference>
<proteinExistence type="predicted"/>
<reference evidence="2" key="1">
    <citation type="submission" date="2018-02" db="EMBL/GenBank/DDBJ databases">
        <authorList>
            <person name="Cohen D.B."/>
            <person name="Kent A.D."/>
        </authorList>
    </citation>
    <scope>NUCLEOTIDE SEQUENCE</scope>
</reference>
<gene>
    <name evidence="2" type="ORF">FSB_LOCUS61861</name>
</gene>
<evidence type="ECO:0000259" key="1">
    <source>
        <dbReference type="Pfam" id="PF03070"/>
    </source>
</evidence>
<dbReference type="AlphaFoldDB" id="A0A2N9JBZ0"/>
<dbReference type="GO" id="GO:0005829">
    <property type="term" value="C:cytosol"/>
    <property type="evidence" value="ECO:0007669"/>
    <property type="project" value="TreeGrafter"/>
</dbReference>
<dbReference type="EMBL" id="OIVN01006482">
    <property type="protein sequence ID" value="SPD33979.1"/>
    <property type="molecule type" value="Genomic_DNA"/>
</dbReference>
<dbReference type="PANTHER" id="PTHR43198:SF2">
    <property type="entry name" value="SI:CH1073-67J19.1-RELATED"/>
    <property type="match status" value="1"/>
</dbReference>
<dbReference type="InterPro" id="IPR050967">
    <property type="entry name" value="Thiamine_Salvage_TenA"/>
</dbReference>
<name>A0A2N9JBZ0_FAGSY</name>
<dbReference type="InterPro" id="IPR004305">
    <property type="entry name" value="Thiaminase-2/PQQC"/>
</dbReference>
<protein>
    <recommendedName>
        <fullName evidence="1">Thiaminase-2/PQQC domain-containing protein</fullName>
    </recommendedName>
</protein>
<sequence>MRFLFSPKIPIKTPLYLSTRLLFSRFNTPRISMAIPPPPSAKSVAVDSELGLAKRFWIKFRRESVLAMYTPFVHCLASGNLKIEAFRHYIAQDVHFLRAFAQA</sequence>
<organism evidence="2">
    <name type="scientific">Fagus sylvatica</name>
    <name type="common">Beechnut</name>
    <dbReference type="NCBI Taxonomy" id="28930"/>
    <lineage>
        <taxon>Eukaryota</taxon>
        <taxon>Viridiplantae</taxon>
        <taxon>Streptophyta</taxon>
        <taxon>Embryophyta</taxon>
        <taxon>Tracheophyta</taxon>
        <taxon>Spermatophyta</taxon>
        <taxon>Magnoliopsida</taxon>
        <taxon>eudicotyledons</taxon>
        <taxon>Gunneridae</taxon>
        <taxon>Pentapetalae</taxon>
        <taxon>rosids</taxon>
        <taxon>fabids</taxon>
        <taxon>Fagales</taxon>
        <taxon>Fagaceae</taxon>
        <taxon>Fagus</taxon>
    </lineage>
</organism>
<feature type="domain" description="Thiaminase-2/PQQC" evidence="1">
    <location>
        <begin position="71"/>
        <end position="102"/>
    </location>
</feature>
<accession>A0A2N9JBZ0</accession>
<dbReference type="SUPFAM" id="SSF48613">
    <property type="entry name" value="Heme oxygenase-like"/>
    <property type="match status" value="1"/>
</dbReference>
<dbReference type="GO" id="GO:0006772">
    <property type="term" value="P:thiamine metabolic process"/>
    <property type="evidence" value="ECO:0007669"/>
    <property type="project" value="UniProtKB-ARBA"/>
</dbReference>
<dbReference type="PANTHER" id="PTHR43198">
    <property type="entry name" value="BIFUNCTIONAL TH2 PROTEIN"/>
    <property type="match status" value="1"/>
</dbReference>
<dbReference type="InterPro" id="IPR016084">
    <property type="entry name" value="Haem_Oase-like_multi-hlx"/>
</dbReference>
<dbReference type="Gene3D" id="1.20.910.10">
    <property type="entry name" value="Heme oxygenase-like"/>
    <property type="match status" value="1"/>
</dbReference>
<evidence type="ECO:0000313" key="2">
    <source>
        <dbReference type="EMBL" id="SPD33979.1"/>
    </source>
</evidence>